<organism evidence="10 11">
    <name type="scientific">Profundicola chukchiensis</name>
    <dbReference type="NCBI Taxonomy" id="2961959"/>
    <lineage>
        <taxon>Bacteria</taxon>
        <taxon>Pseudomonadati</taxon>
        <taxon>Bacteroidota</taxon>
        <taxon>Flavobacteriia</taxon>
        <taxon>Flavobacteriales</taxon>
        <taxon>Weeksellaceae</taxon>
        <taxon>Profundicola</taxon>
    </lineage>
</organism>
<keyword evidence="5" id="KW-0479">Metal-binding</keyword>
<dbReference type="GO" id="GO:0005975">
    <property type="term" value="P:carbohydrate metabolic process"/>
    <property type="evidence" value="ECO:0007669"/>
    <property type="project" value="InterPro"/>
</dbReference>
<evidence type="ECO:0000313" key="10">
    <source>
        <dbReference type="EMBL" id="MDG4946864.1"/>
    </source>
</evidence>
<dbReference type="PROSITE" id="PS51371">
    <property type="entry name" value="CBS"/>
    <property type="match status" value="2"/>
</dbReference>
<feature type="domain" description="SIS" evidence="9">
    <location>
        <begin position="35"/>
        <end position="178"/>
    </location>
</feature>
<dbReference type="PANTHER" id="PTHR42745:SF1">
    <property type="entry name" value="ARABINOSE 5-PHOSPHATE ISOMERASE KDSD"/>
    <property type="match status" value="1"/>
</dbReference>
<protein>
    <submittedName>
        <fullName evidence="10">KpsF/GutQ family sugar-phosphate isomerase</fullName>
    </submittedName>
</protein>
<dbReference type="InterPro" id="IPR050986">
    <property type="entry name" value="GutQ/KpsF_isomerases"/>
</dbReference>
<feature type="domain" description="CBS" evidence="8">
    <location>
        <begin position="268"/>
        <end position="323"/>
    </location>
</feature>
<dbReference type="AlphaFoldDB" id="A0A9X4MZE5"/>
<accession>A0A9X4MZE5</accession>
<feature type="site" description="Catalytically relevant" evidence="6">
    <location>
        <position position="105"/>
    </location>
</feature>
<dbReference type="Pfam" id="PF00571">
    <property type="entry name" value="CBS"/>
    <property type="match status" value="2"/>
</dbReference>
<dbReference type="Pfam" id="PF01380">
    <property type="entry name" value="SIS"/>
    <property type="match status" value="1"/>
</dbReference>
<evidence type="ECO:0000259" key="9">
    <source>
        <dbReference type="PROSITE" id="PS51464"/>
    </source>
</evidence>
<evidence type="ECO:0000259" key="8">
    <source>
        <dbReference type="PROSITE" id="PS51371"/>
    </source>
</evidence>
<evidence type="ECO:0000256" key="2">
    <source>
        <dbReference type="ARBA" id="ARBA00022737"/>
    </source>
</evidence>
<dbReference type="GO" id="GO:0016853">
    <property type="term" value="F:isomerase activity"/>
    <property type="evidence" value="ECO:0007669"/>
    <property type="project" value="UniProtKB-KW"/>
</dbReference>
<proteinExistence type="inferred from homology"/>
<dbReference type="CDD" id="cd04604">
    <property type="entry name" value="CBS_pair_SIS_assoc"/>
    <property type="match status" value="1"/>
</dbReference>
<dbReference type="InterPro" id="IPR004800">
    <property type="entry name" value="KdsD/KpsF-type"/>
</dbReference>
<feature type="domain" description="CBS" evidence="8">
    <location>
        <begin position="203"/>
        <end position="260"/>
    </location>
</feature>
<comment type="similarity">
    <text evidence="1 4">Belongs to the SIS family. GutQ/KpsF subfamily.</text>
</comment>
<dbReference type="GO" id="GO:1901135">
    <property type="term" value="P:carbohydrate derivative metabolic process"/>
    <property type="evidence" value="ECO:0007669"/>
    <property type="project" value="InterPro"/>
</dbReference>
<dbReference type="CDD" id="cd05014">
    <property type="entry name" value="SIS_Kpsf"/>
    <property type="match status" value="1"/>
</dbReference>
<evidence type="ECO:0000256" key="6">
    <source>
        <dbReference type="PIRSR" id="PIRSR004692-3"/>
    </source>
</evidence>
<dbReference type="InterPro" id="IPR046342">
    <property type="entry name" value="CBS_dom_sf"/>
</dbReference>
<dbReference type="EMBL" id="JANCMU010000007">
    <property type="protein sequence ID" value="MDG4946864.1"/>
    <property type="molecule type" value="Genomic_DNA"/>
</dbReference>
<gene>
    <name evidence="10" type="ORF">NMK71_10590</name>
</gene>
<dbReference type="Gene3D" id="3.10.580.10">
    <property type="entry name" value="CBS-domain"/>
    <property type="match status" value="1"/>
</dbReference>
<dbReference type="SMART" id="SM00116">
    <property type="entry name" value="CBS"/>
    <property type="match status" value="2"/>
</dbReference>
<evidence type="ECO:0000313" key="11">
    <source>
        <dbReference type="Proteomes" id="UP001152599"/>
    </source>
</evidence>
<dbReference type="RefSeq" id="WP_304421184.1">
    <property type="nucleotide sequence ID" value="NZ_JANCMU010000007.1"/>
</dbReference>
<evidence type="ECO:0000256" key="1">
    <source>
        <dbReference type="ARBA" id="ARBA00008165"/>
    </source>
</evidence>
<comment type="caution">
    <text evidence="10">The sequence shown here is derived from an EMBL/GenBank/DDBJ whole genome shotgun (WGS) entry which is preliminary data.</text>
</comment>
<dbReference type="Gene3D" id="3.40.50.10490">
    <property type="entry name" value="Glucose-6-phosphate isomerase like protein, domain 1"/>
    <property type="match status" value="1"/>
</dbReference>
<keyword evidence="2" id="KW-0677">Repeat</keyword>
<keyword evidence="11" id="KW-1185">Reference proteome</keyword>
<evidence type="ECO:0000256" key="5">
    <source>
        <dbReference type="PIRSR" id="PIRSR004692-2"/>
    </source>
</evidence>
<dbReference type="Proteomes" id="UP001152599">
    <property type="component" value="Unassembled WGS sequence"/>
</dbReference>
<sequence>METEEILKIGEQIIESEITEVKRMKGNLTLNFSECVQAMFSAKGKIVVVGVGKNAPIAQKMVATLNSTGTVSQFLHAGEALHGDVGLIQKEDVCLILSKSGNTAEIKSSLPSIKQFSAKTIAITGNLNSYLARNCDIVLDATVEKEAGVLNLAPTSSTTVQLVLCDAIAMTLQQMKGFTGNDFGKFHPGGSLGKQLLLKVEDMLDETQKPEVNIDAPIKEVIQSLSSGRFGITVVKDQNEIVGVVTDGDLRRMLEKYTDFSHLKARDIASLNPKTIKKSILARKALRLINEHKIGQLVVVDDNNEYVGIIDFHGLTNEGIRAE</sequence>
<dbReference type="InterPro" id="IPR035474">
    <property type="entry name" value="SIS_Kpsf"/>
</dbReference>
<dbReference type="SUPFAM" id="SSF53697">
    <property type="entry name" value="SIS domain"/>
    <property type="match status" value="1"/>
</dbReference>
<dbReference type="NCBIfam" id="TIGR00393">
    <property type="entry name" value="kpsF"/>
    <property type="match status" value="1"/>
</dbReference>
<feature type="site" description="Catalytically relevant" evidence="6">
    <location>
        <position position="53"/>
    </location>
</feature>
<dbReference type="GO" id="GO:0097367">
    <property type="term" value="F:carbohydrate derivative binding"/>
    <property type="evidence" value="ECO:0007669"/>
    <property type="project" value="InterPro"/>
</dbReference>
<evidence type="ECO:0000256" key="7">
    <source>
        <dbReference type="PROSITE-ProRule" id="PRU00703"/>
    </source>
</evidence>
<feature type="binding site" evidence="5">
    <location>
        <position position="76"/>
    </location>
    <ligand>
        <name>Zn(2+)</name>
        <dbReference type="ChEBI" id="CHEBI:29105"/>
    </ligand>
</feature>
<dbReference type="InterPro" id="IPR046348">
    <property type="entry name" value="SIS_dom_sf"/>
</dbReference>
<keyword evidence="5" id="KW-0862">Zinc</keyword>
<evidence type="ECO:0000256" key="4">
    <source>
        <dbReference type="PIRNR" id="PIRNR004692"/>
    </source>
</evidence>
<dbReference type="GO" id="GO:0046872">
    <property type="term" value="F:metal ion binding"/>
    <property type="evidence" value="ECO:0007669"/>
    <property type="project" value="UniProtKB-KW"/>
</dbReference>
<name>A0A9X4MZE5_9FLAO</name>
<evidence type="ECO:0000256" key="3">
    <source>
        <dbReference type="ARBA" id="ARBA00023122"/>
    </source>
</evidence>
<feature type="site" description="Catalytically relevant" evidence="6">
    <location>
        <position position="146"/>
    </location>
</feature>
<keyword evidence="10" id="KW-0413">Isomerase</keyword>
<dbReference type="InterPro" id="IPR001347">
    <property type="entry name" value="SIS_dom"/>
</dbReference>
<dbReference type="PIRSF" id="PIRSF004692">
    <property type="entry name" value="KdsD_KpsF"/>
    <property type="match status" value="1"/>
</dbReference>
<dbReference type="PROSITE" id="PS51464">
    <property type="entry name" value="SIS"/>
    <property type="match status" value="1"/>
</dbReference>
<reference evidence="10" key="1">
    <citation type="submission" date="2022-07" db="EMBL/GenBank/DDBJ databases">
        <title>Description and genome-wide analysis of Profundicola chukchiensis gen. nov., sp. nov., marine bacteria isolated from bottom sediments of the Chukchi Sea.</title>
        <authorList>
            <person name="Romanenko L."/>
            <person name="Otstavnykh N."/>
            <person name="Kurilenko V."/>
            <person name="Eremeev V."/>
            <person name="Velansky P."/>
            <person name="Mikhailov V."/>
            <person name="Isaeva M."/>
        </authorList>
    </citation>
    <scope>NUCLEOTIDE SEQUENCE</scope>
    <source>
        <strain evidence="10">KMM 9713</strain>
    </source>
</reference>
<feature type="site" description="Catalytically relevant" evidence="6">
    <location>
        <position position="187"/>
    </location>
</feature>
<keyword evidence="3 7" id="KW-0129">CBS domain</keyword>
<dbReference type="PANTHER" id="PTHR42745">
    <property type="match status" value="1"/>
</dbReference>
<dbReference type="InterPro" id="IPR000644">
    <property type="entry name" value="CBS_dom"/>
</dbReference>